<dbReference type="AlphaFoldDB" id="A0A182XR21"/>
<protein>
    <submittedName>
        <fullName evidence="1">Uncharacterized protein</fullName>
    </submittedName>
</protein>
<evidence type="ECO:0000313" key="1">
    <source>
        <dbReference type="EnsemblMetazoa" id="AQUA014306-PA"/>
    </source>
</evidence>
<proteinExistence type="predicted"/>
<accession>A0A182XR21</accession>
<organism evidence="1 2">
    <name type="scientific">Anopheles quadriannulatus</name>
    <name type="common">Mosquito</name>
    <dbReference type="NCBI Taxonomy" id="34691"/>
    <lineage>
        <taxon>Eukaryota</taxon>
        <taxon>Metazoa</taxon>
        <taxon>Ecdysozoa</taxon>
        <taxon>Arthropoda</taxon>
        <taxon>Hexapoda</taxon>
        <taxon>Insecta</taxon>
        <taxon>Pterygota</taxon>
        <taxon>Neoptera</taxon>
        <taxon>Endopterygota</taxon>
        <taxon>Diptera</taxon>
        <taxon>Nematocera</taxon>
        <taxon>Culicoidea</taxon>
        <taxon>Culicidae</taxon>
        <taxon>Anophelinae</taxon>
        <taxon>Anopheles</taxon>
    </lineage>
</organism>
<dbReference type="VEuPathDB" id="VectorBase:AQUA014306"/>
<reference evidence="1" key="1">
    <citation type="submission" date="2020-05" db="UniProtKB">
        <authorList>
            <consortium name="EnsemblMetazoa"/>
        </authorList>
    </citation>
    <scope>IDENTIFICATION</scope>
    <source>
        <strain evidence="1">SANGQUA</strain>
    </source>
</reference>
<name>A0A182XR21_ANOQN</name>
<dbReference type="EnsemblMetazoa" id="AQUA014306-RA">
    <property type="protein sequence ID" value="AQUA014306-PA"/>
    <property type="gene ID" value="AQUA014306"/>
</dbReference>
<sequence>MGAKLHRESSQDGGIVGSAKSEQNEGVLIGLSVVVPQLHFHSALFVVYNI</sequence>
<evidence type="ECO:0000313" key="2">
    <source>
        <dbReference type="Proteomes" id="UP000076407"/>
    </source>
</evidence>
<dbReference type="Proteomes" id="UP000076407">
    <property type="component" value="Unassembled WGS sequence"/>
</dbReference>
<keyword evidence="2" id="KW-1185">Reference proteome</keyword>